<dbReference type="Gene3D" id="3.30.230.10">
    <property type="match status" value="1"/>
</dbReference>
<gene>
    <name evidence="4" type="ORF">KIMH_04600</name>
</gene>
<keyword evidence="2" id="KW-0472">Membrane</keyword>
<accession>A0ABM8BBT9</accession>
<dbReference type="InterPro" id="IPR014721">
    <property type="entry name" value="Ribsml_uS5_D2-typ_fold_subgr"/>
</dbReference>
<evidence type="ECO:0000256" key="2">
    <source>
        <dbReference type="SAM" id="Phobius"/>
    </source>
</evidence>
<keyword evidence="4" id="KW-0645">Protease</keyword>
<evidence type="ECO:0000259" key="3">
    <source>
        <dbReference type="Pfam" id="PF05362"/>
    </source>
</evidence>
<name>A0ABM8BBT9_9BIFI</name>
<proteinExistence type="predicted"/>
<feature type="region of interest" description="Disordered" evidence="1">
    <location>
        <begin position="1"/>
        <end position="40"/>
    </location>
</feature>
<protein>
    <submittedName>
        <fullName evidence="4">Lon protease</fullName>
    </submittedName>
</protein>
<keyword evidence="2" id="KW-0812">Transmembrane</keyword>
<reference evidence="4 5" key="1">
    <citation type="journal article" date="2023" name="Microbiol. Spectr.">
        <title>Symbiosis of Carpenter Bees with Uncharacterized Lactic Acid Bacteria Showing NAD Auxotrophy.</title>
        <authorList>
            <person name="Kawasaki S."/>
            <person name="Ozawa K."/>
            <person name="Mori T."/>
            <person name="Yamamoto A."/>
            <person name="Ito M."/>
            <person name="Ohkuma M."/>
            <person name="Sakamoto M."/>
            <person name="Matsutani M."/>
        </authorList>
    </citation>
    <scope>NUCLEOTIDE SEQUENCE [LARGE SCALE GENOMIC DNA]</scope>
    <source>
        <strain evidence="4 5">KimH</strain>
    </source>
</reference>
<evidence type="ECO:0000313" key="4">
    <source>
        <dbReference type="EMBL" id="BDR54349.1"/>
    </source>
</evidence>
<dbReference type="Proteomes" id="UP001321748">
    <property type="component" value="Chromosome"/>
</dbReference>
<feature type="domain" description="Lon proteolytic" evidence="3">
    <location>
        <begin position="197"/>
        <end position="278"/>
    </location>
</feature>
<dbReference type="RefSeq" id="WP_317643360.1">
    <property type="nucleotide sequence ID" value="NZ_AP026800.1"/>
</dbReference>
<dbReference type="SUPFAM" id="SSF54211">
    <property type="entry name" value="Ribosomal protein S5 domain 2-like"/>
    <property type="match status" value="1"/>
</dbReference>
<evidence type="ECO:0000256" key="1">
    <source>
        <dbReference type="SAM" id="MobiDB-lite"/>
    </source>
</evidence>
<keyword evidence="5" id="KW-1185">Reference proteome</keyword>
<dbReference type="Pfam" id="PF05362">
    <property type="entry name" value="Lon_C"/>
    <property type="match status" value="1"/>
</dbReference>
<organism evidence="4 5">
    <name type="scientific">Bombiscardovia apis</name>
    <dbReference type="NCBI Taxonomy" id="2932182"/>
    <lineage>
        <taxon>Bacteria</taxon>
        <taxon>Bacillati</taxon>
        <taxon>Actinomycetota</taxon>
        <taxon>Actinomycetes</taxon>
        <taxon>Bifidobacteriales</taxon>
        <taxon>Bifidobacteriaceae</taxon>
        <taxon>Bombiscardovia</taxon>
    </lineage>
</organism>
<dbReference type="EMBL" id="AP026800">
    <property type="protein sequence ID" value="BDR54349.1"/>
    <property type="molecule type" value="Genomic_DNA"/>
</dbReference>
<sequence length="312" mass="32614">MADLHPKDASYAASAQKTGSPGPVLINREHASKLVGRQSRGSKRGFSKRSIAMFVVAVLTFVVLAAPSPYVVETPGPTQDVLGSSNGKQVIAISGTQVYETKNGGKLLLTTVNAAGIPGAPVSGLETLINWVNPHATVLPKEVIFPPGQSREQYLEDNKKDMTGSQDSATTQALKFLEGKGTDTSGIKVNMHVDDIGGPSAGLMYALGTIDKLTEQDETGGQVIAGTGTMEEGGKVGRIGGIQLKMLGAKRDGATWFLAPAGNCGEVVGHVPEGLRDVRVTTLSDAYEALTKISQNEADTLPHCTASKTTTE</sequence>
<evidence type="ECO:0000313" key="5">
    <source>
        <dbReference type="Proteomes" id="UP001321748"/>
    </source>
</evidence>
<dbReference type="InterPro" id="IPR008269">
    <property type="entry name" value="Lon_proteolytic"/>
</dbReference>
<dbReference type="GO" id="GO:0008233">
    <property type="term" value="F:peptidase activity"/>
    <property type="evidence" value="ECO:0007669"/>
    <property type="project" value="UniProtKB-KW"/>
</dbReference>
<keyword evidence="2" id="KW-1133">Transmembrane helix</keyword>
<feature type="transmembrane region" description="Helical" evidence="2">
    <location>
        <begin position="50"/>
        <end position="72"/>
    </location>
</feature>
<dbReference type="InterPro" id="IPR020568">
    <property type="entry name" value="Ribosomal_Su5_D2-typ_SF"/>
</dbReference>
<dbReference type="GO" id="GO:0006508">
    <property type="term" value="P:proteolysis"/>
    <property type="evidence" value="ECO:0007669"/>
    <property type="project" value="UniProtKB-KW"/>
</dbReference>
<keyword evidence="4" id="KW-0378">Hydrolase</keyword>